<dbReference type="CDD" id="cd01444">
    <property type="entry name" value="GlpE_ST"/>
    <property type="match status" value="1"/>
</dbReference>
<dbReference type="GO" id="GO:0005737">
    <property type="term" value="C:cytoplasm"/>
    <property type="evidence" value="ECO:0007669"/>
    <property type="project" value="InterPro"/>
</dbReference>
<dbReference type="InterPro" id="IPR023695">
    <property type="entry name" value="Thiosulf_sulfurTrfase"/>
</dbReference>
<dbReference type="PANTHER" id="PTHR43031:SF6">
    <property type="entry name" value="THIOSULFATE SULFURTRANSFERASE GLPE"/>
    <property type="match status" value="1"/>
</dbReference>
<dbReference type="AlphaFoldDB" id="A0A3A6TNX5"/>
<keyword evidence="5" id="KW-1185">Reference proteome</keyword>
<dbReference type="OrthoDB" id="9811849at2"/>
<organism evidence="4 5">
    <name type="scientific">Parashewanella spongiae</name>
    <dbReference type="NCBI Taxonomy" id="342950"/>
    <lineage>
        <taxon>Bacteria</taxon>
        <taxon>Pseudomonadati</taxon>
        <taxon>Pseudomonadota</taxon>
        <taxon>Gammaproteobacteria</taxon>
        <taxon>Alteromonadales</taxon>
        <taxon>Shewanellaceae</taxon>
        <taxon>Parashewanella</taxon>
    </lineage>
</organism>
<dbReference type="PANTHER" id="PTHR43031">
    <property type="entry name" value="FAD-DEPENDENT OXIDOREDUCTASE"/>
    <property type="match status" value="1"/>
</dbReference>
<dbReference type="InterPro" id="IPR036873">
    <property type="entry name" value="Rhodanese-like_dom_sf"/>
</dbReference>
<dbReference type="SUPFAM" id="SSF52821">
    <property type="entry name" value="Rhodanese/Cell cycle control phosphatase"/>
    <property type="match status" value="1"/>
</dbReference>
<dbReference type="NCBIfam" id="NF001195">
    <property type="entry name" value="PRK00162.1"/>
    <property type="match status" value="1"/>
</dbReference>
<protein>
    <submittedName>
        <fullName evidence="4">Thiosulfate sulfurtransferase GlpE</fullName>
        <ecNumber evidence="4">2.8.1.1</ecNumber>
    </submittedName>
</protein>
<evidence type="ECO:0000313" key="4">
    <source>
        <dbReference type="EMBL" id="RJY17622.1"/>
    </source>
</evidence>
<dbReference type="Pfam" id="PF00581">
    <property type="entry name" value="Rhodanese"/>
    <property type="match status" value="1"/>
</dbReference>
<dbReference type="EC" id="2.8.1.1" evidence="4"/>
<comment type="caution">
    <text evidence="4">The sequence shown here is derived from an EMBL/GenBank/DDBJ whole genome shotgun (WGS) entry which is preliminary data.</text>
</comment>
<evidence type="ECO:0000259" key="3">
    <source>
        <dbReference type="PROSITE" id="PS50206"/>
    </source>
</evidence>
<dbReference type="PROSITE" id="PS50206">
    <property type="entry name" value="RHODANESE_3"/>
    <property type="match status" value="1"/>
</dbReference>
<keyword evidence="2 4" id="KW-0808">Transferase</keyword>
<feature type="domain" description="Rhodanese" evidence="3">
    <location>
        <begin position="18"/>
        <end position="102"/>
    </location>
</feature>
<dbReference type="InterPro" id="IPR001763">
    <property type="entry name" value="Rhodanese-like_dom"/>
</dbReference>
<dbReference type="Gene3D" id="3.40.250.10">
    <property type="entry name" value="Rhodanese-like domain"/>
    <property type="match status" value="1"/>
</dbReference>
<dbReference type="InterPro" id="IPR050229">
    <property type="entry name" value="GlpE_sulfurtransferase"/>
</dbReference>
<dbReference type="RefSeq" id="WP_121853118.1">
    <property type="nucleotide sequence ID" value="NZ_CP037952.1"/>
</dbReference>
<name>A0A3A6TNX5_9GAMM</name>
<gene>
    <name evidence="4" type="primary">glpE</name>
    <name evidence="4" type="ORF">D5R81_07940</name>
</gene>
<reference evidence="4 5" key="1">
    <citation type="submission" date="2018-09" db="EMBL/GenBank/DDBJ databases">
        <title>Phylogeny of the Shewanellaceae, and recommendation for two new genera, Pseudoshewanella and Parashewanella.</title>
        <authorList>
            <person name="Wang G."/>
        </authorList>
    </citation>
    <scope>NUCLEOTIDE SEQUENCE [LARGE SCALE GENOMIC DNA]</scope>
    <source>
        <strain evidence="4 5">KCTC 22492</strain>
    </source>
</reference>
<evidence type="ECO:0000256" key="2">
    <source>
        <dbReference type="ARBA" id="ARBA00022679"/>
    </source>
</evidence>
<dbReference type="SMART" id="SM00450">
    <property type="entry name" value="RHOD"/>
    <property type="match status" value="1"/>
</dbReference>
<evidence type="ECO:0000313" key="5">
    <source>
        <dbReference type="Proteomes" id="UP000273022"/>
    </source>
</evidence>
<evidence type="ECO:0000256" key="1">
    <source>
        <dbReference type="ARBA" id="ARBA00022490"/>
    </source>
</evidence>
<accession>A0A3A6TNX5</accession>
<dbReference type="GO" id="GO:0004792">
    <property type="term" value="F:thiosulfate-cyanide sulfurtransferase activity"/>
    <property type="evidence" value="ECO:0007669"/>
    <property type="project" value="UniProtKB-EC"/>
</dbReference>
<proteinExistence type="predicted"/>
<keyword evidence="1" id="KW-0963">Cytoplasm</keyword>
<sequence length="103" mass="11363">MPQVTHINAAQLFELKQQNPDSQLVDIRDAESYAAGHTLDAQRLHNENIAQFIAEADLDAPLVVICYHGISSVSAGQYLIEQGFEEVYSLEGGYQAWAQLLSS</sequence>
<dbReference type="Proteomes" id="UP000273022">
    <property type="component" value="Unassembled WGS sequence"/>
</dbReference>
<dbReference type="EMBL" id="QYYH01000038">
    <property type="protein sequence ID" value="RJY17622.1"/>
    <property type="molecule type" value="Genomic_DNA"/>
</dbReference>